<gene>
    <name evidence="1" type="ORF">C1645_825876</name>
</gene>
<proteinExistence type="predicted"/>
<evidence type="ECO:0000313" key="1">
    <source>
        <dbReference type="EMBL" id="RIA88746.1"/>
    </source>
</evidence>
<evidence type="ECO:0000313" key="2">
    <source>
        <dbReference type="Proteomes" id="UP000265703"/>
    </source>
</evidence>
<dbReference type="Proteomes" id="UP000265703">
    <property type="component" value="Unassembled WGS sequence"/>
</dbReference>
<dbReference type="OrthoDB" id="2427881at2759"/>
<organism evidence="1 2">
    <name type="scientific">Glomus cerebriforme</name>
    <dbReference type="NCBI Taxonomy" id="658196"/>
    <lineage>
        <taxon>Eukaryota</taxon>
        <taxon>Fungi</taxon>
        <taxon>Fungi incertae sedis</taxon>
        <taxon>Mucoromycota</taxon>
        <taxon>Glomeromycotina</taxon>
        <taxon>Glomeromycetes</taxon>
        <taxon>Glomerales</taxon>
        <taxon>Glomeraceae</taxon>
        <taxon>Glomus</taxon>
    </lineage>
</organism>
<reference evidence="1 2" key="1">
    <citation type="submission" date="2018-06" db="EMBL/GenBank/DDBJ databases">
        <title>Comparative genomics reveals the genomic features of Rhizophagus irregularis, R. cerebriforme, R. diaphanum and Gigaspora rosea, and their symbiotic lifestyle signature.</title>
        <authorList>
            <person name="Morin E."/>
            <person name="San Clemente H."/>
            <person name="Chen E.C.H."/>
            <person name="De La Providencia I."/>
            <person name="Hainaut M."/>
            <person name="Kuo A."/>
            <person name="Kohler A."/>
            <person name="Murat C."/>
            <person name="Tang N."/>
            <person name="Roy S."/>
            <person name="Loubradou J."/>
            <person name="Henrissat B."/>
            <person name="Grigoriev I.V."/>
            <person name="Corradi N."/>
            <person name="Roux C."/>
            <person name="Martin F.M."/>
        </authorList>
    </citation>
    <scope>NUCLEOTIDE SEQUENCE [LARGE SCALE GENOMIC DNA]</scope>
    <source>
        <strain evidence="1 2">DAOM 227022</strain>
    </source>
</reference>
<accession>A0A397SVU1</accession>
<name>A0A397SVU1_9GLOM</name>
<protein>
    <submittedName>
        <fullName evidence="1">Uncharacterized protein</fullName>
    </submittedName>
</protein>
<sequence length="149" mass="17348">MSGQTVTIILDKIYNKSVLKPTSLRSEYDIEYRVTKTCYNHWAGRKLPISYHRPSVHKSQMAICFKCWKLVKITKVKLRKEYFNGWHRWVYEIKSEDLIKDHWNNSCFKAETATIVKNTIPSAPNFKPACISPARTTLGNLAEAYFDSV</sequence>
<keyword evidence="2" id="KW-1185">Reference proteome</keyword>
<dbReference type="EMBL" id="QKYT01000249">
    <property type="protein sequence ID" value="RIA88746.1"/>
    <property type="molecule type" value="Genomic_DNA"/>
</dbReference>
<comment type="caution">
    <text evidence="1">The sequence shown here is derived from an EMBL/GenBank/DDBJ whole genome shotgun (WGS) entry which is preliminary data.</text>
</comment>
<dbReference type="AlphaFoldDB" id="A0A397SVU1"/>